<keyword evidence="3" id="KW-1185">Reference proteome</keyword>
<evidence type="ECO:0000256" key="1">
    <source>
        <dbReference type="SAM" id="MobiDB-lite"/>
    </source>
</evidence>
<dbReference type="AlphaFoldDB" id="A0A0D0DJG4"/>
<accession>A0A0D0DJG4</accession>
<reference evidence="2 3" key="1">
    <citation type="submission" date="2014-04" db="EMBL/GenBank/DDBJ databases">
        <authorList>
            <consortium name="DOE Joint Genome Institute"/>
            <person name="Kuo A."/>
            <person name="Kohler A."/>
            <person name="Jargeat P."/>
            <person name="Nagy L.G."/>
            <person name="Floudas D."/>
            <person name="Copeland A."/>
            <person name="Barry K.W."/>
            <person name="Cichocki N."/>
            <person name="Veneault-Fourrey C."/>
            <person name="LaButti K."/>
            <person name="Lindquist E.A."/>
            <person name="Lipzen A."/>
            <person name="Lundell T."/>
            <person name="Morin E."/>
            <person name="Murat C."/>
            <person name="Sun H."/>
            <person name="Tunlid A."/>
            <person name="Henrissat B."/>
            <person name="Grigoriev I.V."/>
            <person name="Hibbett D.S."/>
            <person name="Martin F."/>
            <person name="Nordberg H.P."/>
            <person name="Cantor M.N."/>
            <person name="Hua S.X."/>
        </authorList>
    </citation>
    <scope>NUCLEOTIDE SEQUENCE [LARGE SCALE GENOMIC DNA]</scope>
    <source>
        <strain evidence="2 3">Ve08.2h10</strain>
    </source>
</reference>
<dbReference type="HOGENOM" id="CLU_1475619_0_0_1"/>
<gene>
    <name evidence="2" type="ORF">PAXRUDRAFT_27784</name>
</gene>
<feature type="compositionally biased region" description="Acidic residues" evidence="1">
    <location>
        <begin position="135"/>
        <end position="146"/>
    </location>
</feature>
<evidence type="ECO:0000313" key="2">
    <source>
        <dbReference type="EMBL" id="KIK81764.1"/>
    </source>
</evidence>
<protein>
    <submittedName>
        <fullName evidence="2">Uncharacterized protein</fullName>
    </submittedName>
</protein>
<reference evidence="3" key="2">
    <citation type="submission" date="2015-01" db="EMBL/GenBank/DDBJ databases">
        <title>Evolutionary Origins and Diversification of the Mycorrhizal Mutualists.</title>
        <authorList>
            <consortium name="DOE Joint Genome Institute"/>
            <consortium name="Mycorrhizal Genomics Consortium"/>
            <person name="Kohler A."/>
            <person name="Kuo A."/>
            <person name="Nagy L.G."/>
            <person name="Floudas D."/>
            <person name="Copeland A."/>
            <person name="Barry K.W."/>
            <person name="Cichocki N."/>
            <person name="Veneault-Fourrey C."/>
            <person name="LaButti K."/>
            <person name="Lindquist E.A."/>
            <person name="Lipzen A."/>
            <person name="Lundell T."/>
            <person name="Morin E."/>
            <person name="Murat C."/>
            <person name="Riley R."/>
            <person name="Ohm R."/>
            <person name="Sun H."/>
            <person name="Tunlid A."/>
            <person name="Henrissat B."/>
            <person name="Grigoriev I.V."/>
            <person name="Hibbett D.S."/>
            <person name="Martin F."/>
        </authorList>
    </citation>
    <scope>NUCLEOTIDE SEQUENCE [LARGE SCALE GENOMIC DNA]</scope>
    <source>
        <strain evidence="3">Ve08.2h10</strain>
    </source>
</reference>
<dbReference type="InParanoid" id="A0A0D0DJG4"/>
<feature type="region of interest" description="Disordered" evidence="1">
    <location>
        <begin position="89"/>
        <end position="165"/>
    </location>
</feature>
<organism evidence="2 3">
    <name type="scientific">Paxillus rubicundulus Ve08.2h10</name>
    <dbReference type="NCBI Taxonomy" id="930991"/>
    <lineage>
        <taxon>Eukaryota</taxon>
        <taxon>Fungi</taxon>
        <taxon>Dikarya</taxon>
        <taxon>Basidiomycota</taxon>
        <taxon>Agaricomycotina</taxon>
        <taxon>Agaricomycetes</taxon>
        <taxon>Agaricomycetidae</taxon>
        <taxon>Boletales</taxon>
        <taxon>Paxilineae</taxon>
        <taxon>Paxillaceae</taxon>
        <taxon>Paxillus</taxon>
    </lineage>
</organism>
<evidence type="ECO:0000313" key="3">
    <source>
        <dbReference type="Proteomes" id="UP000054538"/>
    </source>
</evidence>
<dbReference type="Proteomes" id="UP000054538">
    <property type="component" value="Unassembled WGS sequence"/>
</dbReference>
<sequence length="183" mass="19890">MRRPSDATLTSLETVQPRAAIPQGLTVANLGLPLAVNGSPLSQRVGLPPIHQLVTCEEIATEEDVMEIRGLQWKDSENDTLQTGILDLEEITDDSPNNPDPEVQPHTGNKMDYDINNESYGLDLDAEMNAGSETGDADADADDMDDERPCQSVSGTSWEARHPPSVEEAKKALADLQCVLKPR</sequence>
<name>A0A0D0DJG4_9AGAM</name>
<dbReference type="EMBL" id="KN825735">
    <property type="protein sequence ID" value="KIK81764.1"/>
    <property type="molecule type" value="Genomic_DNA"/>
</dbReference>
<proteinExistence type="predicted"/>